<feature type="domain" description="ABC3 transporter permease C-terminal" evidence="7">
    <location>
        <begin position="731"/>
        <end position="843"/>
    </location>
</feature>
<name>A0A841EFW8_9ACTN</name>
<dbReference type="PANTHER" id="PTHR30287">
    <property type="entry name" value="MEMBRANE COMPONENT OF PREDICTED ABC SUPERFAMILY METABOLITE UPTAKE TRANSPORTER"/>
    <property type="match status" value="1"/>
</dbReference>
<evidence type="ECO:0000256" key="3">
    <source>
        <dbReference type="ARBA" id="ARBA00022692"/>
    </source>
</evidence>
<dbReference type="Pfam" id="PF02687">
    <property type="entry name" value="FtsX"/>
    <property type="match status" value="2"/>
</dbReference>
<dbReference type="GO" id="GO:0005886">
    <property type="term" value="C:plasma membrane"/>
    <property type="evidence" value="ECO:0007669"/>
    <property type="project" value="UniProtKB-SubCell"/>
</dbReference>
<protein>
    <submittedName>
        <fullName evidence="8">Putative ABC transport system permease protein</fullName>
    </submittedName>
</protein>
<keyword evidence="5 6" id="KW-0472">Membrane</keyword>
<evidence type="ECO:0000256" key="2">
    <source>
        <dbReference type="ARBA" id="ARBA00022475"/>
    </source>
</evidence>
<feature type="transmembrane region" description="Helical" evidence="6">
    <location>
        <begin position="490"/>
        <end position="512"/>
    </location>
</feature>
<comment type="subcellular location">
    <subcellularLocation>
        <location evidence="1">Cell membrane</location>
        <topology evidence="1">Multi-pass membrane protein</topology>
    </subcellularLocation>
</comment>
<evidence type="ECO:0000256" key="1">
    <source>
        <dbReference type="ARBA" id="ARBA00004651"/>
    </source>
</evidence>
<dbReference type="InterPro" id="IPR038766">
    <property type="entry name" value="Membrane_comp_ABC_pdt"/>
</dbReference>
<evidence type="ECO:0000256" key="5">
    <source>
        <dbReference type="ARBA" id="ARBA00023136"/>
    </source>
</evidence>
<feature type="transmembrane region" description="Helical" evidence="6">
    <location>
        <begin position="814"/>
        <end position="833"/>
    </location>
</feature>
<feature type="domain" description="ABC3 transporter permease C-terminal" evidence="7">
    <location>
        <begin position="273"/>
        <end position="394"/>
    </location>
</feature>
<sequence length="851" mass="85399">MMLDIAWKTLRARKGSFAGAFIALLCATALIAASGILAESGLRSSAEPHRYAAADAVVGGEQILRLPGGDFTVAERLPETVGLPADLVGAVGALEEVELAVGDTRLPLAVGTSGGAEPRPVTGHSWDTAPLGPFAPIEGAAPARAGQVALTAGLAASLGVGPGDTVRLTRAAEPGDYRVSGTVAHQDRAPGDGRGDAVFLHADDAARLAPATEAVDAIGVVAAPGVGGDELTAALEGAAGDTPVTVYTGVDADRIEYADVGAARGLLLTISGSFGGLAVLIALFVVTGTLALSINTRRRELAALRAIGSTPGQVLRMIGAEALLLSLLAGVLGCLPGIFLARAMRAVFAHLGVIPADLPLVVGPLPLVGAVLLTVVTAICGGLAAALRPAWANPVNALRGSAAAPRAPARWRSIAGMVCLVLGVSAAMTPVALRNDAGAAGTSSAALLLVIAVALFGPALLRPLVAIVVRPLRRIRVSGFLAAETVGADLRRLGSVLSPLVLAVGFTLSMVYTQSVLSEAVSTQVEEGVTADAVVTDVVSGGVGAEAVGALAELPETGAVTPLQQSRMFVPYSVFGDPDLASFATRGVAPEGFGDNLDPGSVDGDLGALSGKTVAMESSGANLLGADVGDELEVRLGDGTPATLRLVATYERGLGLGGALVPREVLDGHAAPPSRVLVGAAEGTSPAELSAALEAFTGGSSTLELADREGFADSARAEAELAAWVNLTGLGVILGYIAISVVNSLVMSTAARSREFALLRLVGATRGQVLRALRWEAWAVVVLAVVLGTAVALLPLTVLSLAFLGTPVPAGPPLVYVGVVAGTAVLGVCSVMLPVRLALRTPPVEAIGLGE</sequence>
<comment type="caution">
    <text evidence="8">The sequence shown here is derived from an EMBL/GenBank/DDBJ whole genome shotgun (WGS) entry which is preliminary data.</text>
</comment>
<feature type="transmembrane region" description="Helical" evidence="6">
    <location>
        <begin position="445"/>
        <end position="469"/>
    </location>
</feature>
<dbReference type="InterPro" id="IPR003838">
    <property type="entry name" value="ABC3_permease_C"/>
</dbReference>
<dbReference type="Proteomes" id="UP000578077">
    <property type="component" value="Unassembled WGS sequence"/>
</dbReference>
<feature type="transmembrane region" description="Helical" evidence="6">
    <location>
        <begin position="777"/>
        <end position="802"/>
    </location>
</feature>
<evidence type="ECO:0000313" key="9">
    <source>
        <dbReference type="Proteomes" id="UP000578077"/>
    </source>
</evidence>
<proteinExistence type="predicted"/>
<feature type="transmembrane region" description="Helical" evidence="6">
    <location>
        <begin position="414"/>
        <end position="433"/>
    </location>
</feature>
<feature type="transmembrane region" description="Helical" evidence="6">
    <location>
        <begin position="721"/>
        <end position="746"/>
    </location>
</feature>
<reference evidence="8 9" key="1">
    <citation type="submission" date="2020-08" db="EMBL/GenBank/DDBJ databases">
        <title>Sequencing the genomes of 1000 actinobacteria strains.</title>
        <authorList>
            <person name="Klenk H.-P."/>
        </authorList>
    </citation>
    <scope>NUCLEOTIDE SEQUENCE [LARGE SCALE GENOMIC DNA]</scope>
    <source>
        <strain evidence="8 9">DSM 44593</strain>
    </source>
</reference>
<evidence type="ECO:0000256" key="4">
    <source>
        <dbReference type="ARBA" id="ARBA00022989"/>
    </source>
</evidence>
<gene>
    <name evidence="8" type="ORF">HNR25_003694</name>
</gene>
<dbReference type="EMBL" id="JACHLY010000001">
    <property type="protein sequence ID" value="MBB5999943.1"/>
    <property type="molecule type" value="Genomic_DNA"/>
</dbReference>
<feature type="transmembrane region" description="Helical" evidence="6">
    <location>
        <begin position="361"/>
        <end position="387"/>
    </location>
</feature>
<dbReference type="AlphaFoldDB" id="A0A841EFW8"/>
<feature type="transmembrane region" description="Helical" evidence="6">
    <location>
        <begin position="314"/>
        <end position="341"/>
    </location>
</feature>
<dbReference type="PANTHER" id="PTHR30287:SF1">
    <property type="entry name" value="INNER MEMBRANE PROTEIN"/>
    <property type="match status" value="1"/>
</dbReference>
<keyword evidence="9" id="KW-1185">Reference proteome</keyword>
<keyword evidence="2" id="KW-1003">Cell membrane</keyword>
<evidence type="ECO:0000256" key="6">
    <source>
        <dbReference type="SAM" id="Phobius"/>
    </source>
</evidence>
<organism evidence="8 9">
    <name type="scientific">Streptomonospora salina</name>
    <dbReference type="NCBI Taxonomy" id="104205"/>
    <lineage>
        <taxon>Bacteria</taxon>
        <taxon>Bacillati</taxon>
        <taxon>Actinomycetota</taxon>
        <taxon>Actinomycetes</taxon>
        <taxon>Streptosporangiales</taxon>
        <taxon>Nocardiopsidaceae</taxon>
        <taxon>Streptomonospora</taxon>
    </lineage>
</organism>
<accession>A0A841EFW8</accession>
<keyword evidence="3 6" id="KW-0812">Transmembrane</keyword>
<dbReference type="RefSeq" id="WP_246463742.1">
    <property type="nucleotide sequence ID" value="NZ_BAABKT010000031.1"/>
</dbReference>
<evidence type="ECO:0000259" key="7">
    <source>
        <dbReference type="Pfam" id="PF02687"/>
    </source>
</evidence>
<evidence type="ECO:0000313" key="8">
    <source>
        <dbReference type="EMBL" id="MBB5999943.1"/>
    </source>
</evidence>
<keyword evidence="4 6" id="KW-1133">Transmembrane helix</keyword>
<feature type="transmembrane region" description="Helical" evidence="6">
    <location>
        <begin position="274"/>
        <end position="294"/>
    </location>
</feature>